<dbReference type="EMBL" id="RIBS01000002">
    <property type="protein sequence ID" value="RNF85334.1"/>
    <property type="molecule type" value="Genomic_DNA"/>
</dbReference>
<sequence length="210" mass="21763">MSARNTPVLLTAIAAAALAGYGVRSMMAASPSSADIAALEARIQVLEQHQTGTGGTATNSAHGVARSDPLPGGPSPTSSATRPGGGLRMGEQTVSPQEMARMQAVRAAQLDAAFRREPLDASWAMQAENALQAAARSDALIATGITPTAVDTQCRSRQCRVLARFKPGDDIEGWMSSYALSTATSMARAETVVRQLPDGSSELVIVGTRP</sequence>
<gene>
    <name evidence="2" type="ORF">EER27_06105</name>
</gene>
<dbReference type="RefSeq" id="WP_123087118.1">
    <property type="nucleotide sequence ID" value="NZ_RIBS01000002.1"/>
</dbReference>
<dbReference type="Proteomes" id="UP000267049">
    <property type="component" value="Unassembled WGS sequence"/>
</dbReference>
<organism evidence="2 3">
    <name type="scientific">Montanilutibacter psychrotolerans</name>
    <dbReference type="NCBI Taxonomy" id="1327343"/>
    <lineage>
        <taxon>Bacteria</taxon>
        <taxon>Pseudomonadati</taxon>
        <taxon>Pseudomonadota</taxon>
        <taxon>Gammaproteobacteria</taxon>
        <taxon>Lysobacterales</taxon>
        <taxon>Lysobacteraceae</taxon>
        <taxon>Montanilutibacter</taxon>
    </lineage>
</organism>
<accession>A0A3M8T1F2</accession>
<feature type="compositionally biased region" description="Polar residues" evidence="1">
    <location>
        <begin position="52"/>
        <end position="61"/>
    </location>
</feature>
<keyword evidence="3" id="KW-1185">Reference proteome</keyword>
<evidence type="ECO:0000313" key="2">
    <source>
        <dbReference type="EMBL" id="RNF85334.1"/>
    </source>
</evidence>
<feature type="region of interest" description="Disordered" evidence="1">
    <location>
        <begin position="52"/>
        <end position="92"/>
    </location>
</feature>
<name>A0A3M8T1F2_9GAMM</name>
<reference evidence="2 3" key="1">
    <citation type="submission" date="2018-11" db="EMBL/GenBank/DDBJ databases">
        <title>Lysobacter cryohumiis sp. nov., isolated from soil in the Tianshan Mountains, Xinjiang, China.</title>
        <authorList>
            <person name="Luo Y."/>
            <person name="Sheng H."/>
        </authorList>
    </citation>
    <scope>NUCLEOTIDE SEQUENCE [LARGE SCALE GENOMIC DNA]</scope>
    <source>
        <strain evidence="2 3">ZS60</strain>
    </source>
</reference>
<comment type="caution">
    <text evidence="2">The sequence shown here is derived from an EMBL/GenBank/DDBJ whole genome shotgun (WGS) entry which is preliminary data.</text>
</comment>
<evidence type="ECO:0000256" key="1">
    <source>
        <dbReference type="SAM" id="MobiDB-lite"/>
    </source>
</evidence>
<evidence type="ECO:0000313" key="3">
    <source>
        <dbReference type="Proteomes" id="UP000267049"/>
    </source>
</evidence>
<dbReference type="AlphaFoldDB" id="A0A3M8T1F2"/>
<protein>
    <submittedName>
        <fullName evidence="2">Uncharacterized protein</fullName>
    </submittedName>
</protein>
<proteinExistence type="predicted"/>